<feature type="transmembrane region" description="Helical" evidence="4">
    <location>
        <begin position="72"/>
        <end position="98"/>
    </location>
</feature>
<feature type="transmembrane region" description="Helical" evidence="4">
    <location>
        <begin position="104"/>
        <end position="126"/>
    </location>
</feature>
<dbReference type="Gene3D" id="1.20.5.1930">
    <property type="match status" value="1"/>
</dbReference>
<feature type="domain" description="Signal transduction histidine kinase subgroup 3 dimerisation and phosphoacceptor" evidence="6">
    <location>
        <begin position="191"/>
        <end position="253"/>
    </location>
</feature>
<organism evidence="7 8">
    <name type="scientific">Georgenia deserti</name>
    <dbReference type="NCBI Taxonomy" id="2093781"/>
    <lineage>
        <taxon>Bacteria</taxon>
        <taxon>Bacillati</taxon>
        <taxon>Actinomycetota</taxon>
        <taxon>Actinomycetes</taxon>
        <taxon>Micrococcales</taxon>
        <taxon>Bogoriellaceae</taxon>
        <taxon>Georgenia</taxon>
    </lineage>
</organism>
<keyword evidence="2 7" id="KW-0418">Kinase</keyword>
<evidence type="ECO:0000256" key="4">
    <source>
        <dbReference type="SAM" id="Phobius"/>
    </source>
</evidence>
<evidence type="ECO:0000256" key="3">
    <source>
        <dbReference type="ARBA" id="ARBA00023012"/>
    </source>
</evidence>
<keyword evidence="4" id="KW-0472">Membrane</keyword>
<evidence type="ECO:0000313" key="8">
    <source>
        <dbReference type="Proteomes" id="UP001597277"/>
    </source>
</evidence>
<feature type="transmembrane region" description="Helical" evidence="4">
    <location>
        <begin position="138"/>
        <end position="159"/>
    </location>
</feature>
<evidence type="ECO:0000259" key="6">
    <source>
        <dbReference type="Pfam" id="PF07730"/>
    </source>
</evidence>
<proteinExistence type="predicted"/>
<dbReference type="InterPro" id="IPR003594">
    <property type="entry name" value="HATPase_dom"/>
</dbReference>
<keyword evidence="3" id="KW-0902">Two-component regulatory system</keyword>
<keyword evidence="1" id="KW-0808">Transferase</keyword>
<gene>
    <name evidence="7" type="ORF">ACFSE6_17200</name>
</gene>
<feature type="transmembrane region" description="Helical" evidence="4">
    <location>
        <begin position="7"/>
        <end position="28"/>
    </location>
</feature>
<evidence type="ECO:0000256" key="2">
    <source>
        <dbReference type="ARBA" id="ARBA00022777"/>
    </source>
</evidence>
<dbReference type="RefSeq" id="WP_388010177.1">
    <property type="nucleotide sequence ID" value="NZ_JBHUEE010000011.1"/>
</dbReference>
<name>A0ABW4L8V5_9MICO</name>
<evidence type="ECO:0000313" key="7">
    <source>
        <dbReference type="EMBL" id="MFD1719584.1"/>
    </source>
</evidence>
<dbReference type="SUPFAM" id="SSF55874">
    <property type="entry name" value="ATPase domain of HSP90 chaperone/DNA topoisomerase II/histidine kinase"/>
    <property type="match status" value="1"/>
</dbReference>
<dbReference type="PANTHER" id="PTHR24421">
    <property type="entry name" value="NITRATE/NITRITE SENSOR PROTEIN NARX-RELATED"/>
    <property type="match status" value="1"/>
</dbReference>
<dbReference type="PANTHER" id="PTHR24421:SF59">
    <property type="entry name" value="OXYGEN SENSOR HISTIDINE KINASE NREB"/>
    <property type="match status" value="1"/>
</dbReference>
<dbReference type="Gene3D" id="3.30.565.10">
    <property type="entry name" value="Histidine kinase-like ATPase, C-terminal domain"/>
    <property type="match status" value="1"/>
</dbReference>
<keyword evidence="4" id="KW-0812">Transmembrane</keyword>
<dbReference type="InterPro" id="IPR036890">
    <property type="entry name" value="HATPase_C_sf"/>
</dbReference>
<feature type="domain" description="Histidine kinase/HSP90-like ATPase" evidence="5">
    <location>
        <begin position="289"/>
        <end position="373"/>
    </location>
</feature>
<dbReference type="InterPro" id="IPR050482">
    <property type="entry name" value="Sensor_HK_TwoCompSys"/>
</dbReference>
<dbReference type="Pfam" id="PF07730">
    <property type="entry name" value="HisKA_3"/>
    <property type="match status" value="1"/>
</dbReference>
<comment type="caution">
    <text evidence="7">The sequence shown here is derived from an EMBL/GenBank/DDBJ whole genome shotgun (WGS) entry which is preliminary data.</text>
</comment>
<reference evidence="8" key="1">
    <citation type="journal article" date="2019" name="Int. J. Syst. Evol. Microbiol.">
        <title>The Global Catalogue of Microorganisms (GCM) 10K type strain sequencing project: providing services to taxonomists for standard genome sequencing and annotation.</title>
        <authorList>
            <consortium name="The Broad Institute Genomics Platform"/>
            <consortium name="The Broad Institute Genome Sequencing Center for Infectious Disease"/>
            <person name="Wu L."/>
            <person name="Ma J."/>
        </authorList>
    </citation>
    <scope>NUCLEOTIDE SEQUENCE [LARGE SCALE GENOMIC DNA]</scope>
    <source>
        <strain evidence="8">JCM 17130</strain>
    </source>
</reference>
<dbReference type="GO" id="GO:0016301">
    <property type="term" value="F:kinase activity"/>
    <property type="evidence" value="ECO:0007669"/>
    <property type="project" value="UniProtKB-KW"/>
</dbReference>
<feature type="transmembrane region" description="Helical" evidence="4">
    <location>
        <begin position="40"/>
        <end position="60"/>
    </location>
</feature>
<protein>
    <submittedName>
        <fullName evidence="7">Sensor histidine kinase</fullName>
    </submittedName>
</protein>
<dbReference type="Proteomes" id="UP001597277">
    <property type="component" value="Unassembled WGS sequence"/>
</dbReference>
<keyword evidence="4" id="KW-1133">Transmembrane helix</keyword>
<dbReference type="CDD" id="cd16917">
    <property type="entry name" value="HATPase_UhpB-NarQ-NarX-like"/>
    <property type="match status" value="1"/>
</dbReference>
<sequence>MRARPDEVFGGAAGLIGALVVGAAVLFSGAGVGDSTATTVVWWSLYVIYVLVFAIECGFLPVPWAGSELGRFVVLAICGSAVFLLAPHLGWTAVLFVVTTATSAFVLPGWAVALVVAAHTVVVAAGSAAIEGTSVASVVFNTLAYAAFMSFAAVVVISARREHEARAELAAAHADLRAATALLATSSRDAERLRIARDLHDLVGHQLTALALDLEVIALQSDGETREHVLQTRQVAKDLLSDVRAAVGELRSEPAGLEPTLRKVVAGIPGLTIDLRVDEQCPPGERVALAVVRCVQEVVTNTLRHADATRLDIAVTSDVDGLVLTARDDGAGVTDLQPGNGLTGMTERIEELGGTLDLRSRRGAGFIITARVPA</sequence>
<dbReference type="Pfam" id="PF02518">
    <property type="entry name" value="HATPase_c"/>
    <property type="match status" value="1"/>
</dbReference>
<dbReference type="EMBL" id="JBHUEE010000011">
    <property type="protein sequence ID" value="MFD1719584.1"/>
    <property type="molecule type" value="Genomic_DNA"/>
</dbReference>
<keyword evidence="8" id="KW-1185">Reference proteome</keyword>
<dbReference type="InterPro" id="IPR011712">
    <property type="entry name" value="Sig_transdc_His_kin_sub3_dim/P"/>
</dbReference>
<evidence type="ECO:0000256" key="1">
    <source>
        <dbReference type="ARBA" id="ARBA00022679"/>
    </source>
</evidence>
<evidence type="ECO:0000259" key="5">
    <source>
        <dbReference type="Pfam" id="PF02518"/>
    </source>
</evidence>
<accession>A0ABW4L8V5</accession>